<protein>
    <submittedName>
        <fullName evidence="1">Uncharacterized protein</fullName>
    </submittedName>
</protein>
<keyword evidence="2" id="KW-1185">Reference proteome</keyword>
<dbReference type="EMBL" id="CM042057">
    <property type="protein sequence ID" value="KAI3691667.1"/>
    <property type="molecule type" value="Genomic_DNA"/>
</dbReference>
<comment type="caution">
    <text evidence="1">The sequence shown here is derived from an EMBL/GenBank/DDBJ whole genome shotgun (WGS) entry which is preliminary data.</text>
</comment>
<reference evidence="1 2" key="2">
    <citation type="journal article" date="2022" name="Mol. Ecol. Resour.">
        <title>The genomes of chicory, endive, great burdock and yacon provide insights into Asteraceae paleo-polyploidization history and plant inulin production.</title>
        <authorList>
            <person name="Fan W."/>
            <person name="Wang S."/>
            <person name="Wang H."/>
            <person name="Wang A."/>
            <person name="Jiang F."/>
            <person name="Liu H."/>
            <person name="Zhao H."/>
            <person name="Xu D."/>
            <person name="Zhang Y."/>
        </authorList>
    </citation>
    <scope>NUCLEOTIDE SEQUENCE [LARGE SCALE GENOMIC DNA]</scope>
    <source>
        <strain evidence="2">cv. Niubang</strain>
    </source>
</reference>
<dbReference type="Proteomes" id="UP001055879">
    <property type="component" value="Linkage Group LG11"/>
</dbReference>
<evidence type="ECO:0000313" key="2">
    <source>
        <dbReference type="Proteomes" id="UP001055879"/>
    </source>
</evidence>
<gene>
    <name evidence="1" type="ORF">L6452_31468</name>
</gene>
<sequence>MAHWPTIFQLYLMLLIVHVVQFSEASRPSPRLFNFFSKDQQTEDIGTTWAVLIAGSKGYFNYRHQIFVMRIKY</sequence>
<name>A0ACB8Z1I4_ARCLA</name>
<proteinExistence type="predicted"/>
<reference evidence="2" key="1">
    <citation type="journal article" date="2022" name="Mol. Ecol. Resour.">
        <title>The genomes of chicory, endive, great burdock and yacon provide insights into Asteraceae palaeo-polyploidization history and plant inulin production.</title>
        <authorList>
            <person name="Fan W."/>
            <person name="Wang S."/>
            <person name="Wang H."/>
            <person name="Wang A."/>
            <person name="Jiang F."/>
            <person name="Liu H."/>
            <person name="Zhao H."/>
            <person name="Xu D."/>
            <person name="Zhang Y."/>
        </authorList>
    </citation>
    <scope>NUCLEOTIDE SEQUENCE [LARGE SCALE GENOMIC DNA]</scope>
    <source>
        <strain evidence="2">cv. Niubang</strain>
    </source>
</reference>
<organism evidence="1 2">
    <name type="scientific">Arctium lappa</name>
    <name type="common">Greater burdock</name>
    <name type="synonym">Lappa major</name>
    <dbReference type="NCBI Taxonomy" id="4217"/>
    <lineage>
        <taxon>Eukaryota</taxon>
        <taxon>Viridiplantae</taxon>
        <taxon>Streptophyta</taxon>
        <taxon>Embryophyta</taxon>
        <taxon>Tracheophyta</taxon>
        <taxon>Spermatophyta</taxon>
        <taxon>Magnoliopsida</taxon>
        <taxon>eudicotyledons</taxon>
        <taxon>Gunneridae</taxon>
        <taxon>Pentapetalae</taxon>
        <taxon>asterids</taxon>
        <taxon>campanulids</taxon>
        <taxon>Asterales</taxon>
        <taxon>Asteraceae</taxon>
        <taxon>Carduoideae</taxon>
        <taxon>Cardueae</taxon>
        <taxon>Arctiinae</taxon>
        <taxon>Arctium</taxon>
    </lineage>
</organism>
<evidence type="ECO:0000313" key="1">
    <source>
        <dbReference type="EMBL" id="KAI3691667.1"/>
    </source>
</evidence>
<accession>A0ACB8Z1I4</accession>